<gene>
    <name evidence="2" type="ORF">BCF53_10130</name>
</gene>
<dbReference type="PANTHER" id="PTHR43102">
    <property type="entry name" value="SLR1143 PROTEIN"/>
    <property type="match status" value="1"/>
</dbReference>
<proteinExistence type="predicted"/>
<dbReference type="Pfam" id="PF01590">
    <property type="entry name" value="GAF"/>
    <property type="match status" value="1"/>
</dbReference>
<dbReference type="InterPro" id="IPR029787">
    <property type="entry name" value="Nucleotide_cyclase"/>
</dbReference>
<dbReference type="SMART" id="SM00267">
    <property type="entry name" value="GGDEF"/>
    <property type="match status" value="1"/>
</dbReference>
<reference evidence="2 3" key="1">
    <citation type="submission" date="2019-03" db="EMBL/GenBank/DDBJ databases">
        <title>Genomic Encyclopedia of Archaeal and Bacterial Type Strains, Phase II (KMG-II): from individual species to whole genera.</title>
        <authorList>
            <person name="Goeker M."/>
        </authorList>
    </citation>
    <scope>NUCLEOTIDE SEQUENCE [LARGE SCALE GENOMIC DNA]</scope>
    <source>
        <strain evidence="2 3">DSM 15388</strain>
    </source>
</reference>
<dbReference type="SMART" id="SM00065">
    <property type="entry name" value="GAF"/>
    <property type="match status" value="1"/>
</dbReference>
<accession>A0A4R3IDP1</accession>
<dbReference type="AlphaFoldDB" id="A0A4R3IDP1"/>
<protein>
    <submittedName>
        <fullName evidence="2">Diguanylate cyclase (GGDEF)-like protein</fullName>
    </submittedName>
</protein>
<dbReference type="SUPFAM" id="SSF55073">
    <property type="entry name" value="Nucleotide cyclase"/>
    <property type="match status" value="1"/>
</dbReference>
<dbReference type="Gene3D" id="3.30.70.270">
    <property type="match status" value="1"/>
</dbReference>
<dbReference type="PROSITE" id="PS50887">
    <property type="entry name" value="GGDEF"/>
    <property type="match status" value="1"/>
</dbReference>
<feature type="domain" description="GGDEF" evidence="1">
    <location>
        <begin position="194"/>
        <end position="318"/>
    </location>
</feature>
<dbReference type="PANTHER" id="PTHR43102:SF2">
    <property type="entry name" value="GAF DOMAIN-CONTAINING PROTEIN"/>
    <property type="match status" value="1"/>
</dbReference>
<name>A0A4R3IDP1_9GAMM</name>
<dbReference type="Pfam" id="PF00990">
    <property type="entry name" value="GGDEF"/>
    <property type="match status" value="1"/>
</dbReference>
<dbReference type="EMBL" id="SLZR01000001">
    <property type="protein sequence ID" value="TCS43688.1"/>
    <property type="molecule type" value="Genomic_DNA"/>
</dbReference>
<dbReference type="RefSeq" id="WP_132698642.1">
    <property type="nucleotide sequence ID" value="NZ_SLZR01000001.1"/>
</dbReference>
<organism evidence="2 3">
    <name type="scientific">Reinekea marinisedimentorum</name>
    <dbReference type="NCBI Taxonomy" id="230495"/>
    <lineage>
        <taxon>Bacteria</taxon>
        <taxon>Pseudomonadati</taxon>
        <taxon>Pseudomonadota</taxon>
        <taxon>Gammaproteobacteria</taxon>
        <taxon>Oceanospirillales</taxon>
        <taxon>Saccharospirillaceae</taxon>
        <taxon>Reinekea</taxon>
    </lineage>
</organism>
<dbReference type="InterPro" id="IPR043128">
    <property type="entry name" value="Rev_trsase/Diguanyl_cyclase"/>
</dbReference>
<dbReference type="Proteomes" id="UP000295793">
    <property type="component" value="Unassembled WGS sequence"/>
</dbReference>
<sequence length="318" mass="36016">MKQTVKPYDDEDRLLALEKVIHLSSDSEERFNRVTRIAQRMFNVPMVDFSFISADQQLLKSSYGLDLESIPRDISLANYAILKNELFLIPDTLKDSRFAGNPLVVDRPKIRFFAAYPVHSRSGHRVGVLSIADRQPGSLSAHDQSAFRDLADMVENELSYLEVTSRDRLTRLSINDGFHSLAEQGLNVCVRQDAPAVAIVFDLHQPQDALIAESKIKKDIRLKMFAEQLKQFFRRSDIVGRLGSDEFTALLLNARSQHVDEIVRKLQASIDEYNAEVDNPNIIAFKHAVAEFDPQNPVSSSTLVKMANYNLQQLPKAM</sequence>
<dbReference type="InterPro" id="IPR029016">
    <property type="entry name" value="GAF-like_dom_sf"/>
</dbReference>
<dbReference type="NCBIfam" id="TIGR00254">
    <property type="entry name" value="GGDEF"/>
    <property type="match status" value="1"/>
</dbReference>
<evidence type="ECO:0000259" key="1">
    <source>
        <dbReference type="PROSITE" id="PS50887"/>
    </source>
</evidence>
<dbReference type="InterPro" id="IPR003018">
    <property type="entry name" value="GAF"/>
</dbReference>
<dbReference type="InterPro" id="IPR000160">
    <property type="entry name" value="GGDEF_dom"/>
</dbReference>
<dbReference type="OrthoDB" id="9812260at2"/>
<keyword evidence="3" id="KW-1185">Reference proteome</keyword>
<evidence type="ECO:0000313" key="2">
    <source>
        <dbReference type="EMBL" id="TCS43688.1"/>
    </source>
</evidence>
<comment type="caution">
    <text evidence="2">The sequence shown here is derived from an EMBL/GenBank/DDBJ whole genome shotgun (WGS) entry which is preliminary data.</text>
</comment>
<evidence type="ECO:0000313" key="3">
    <source>
        <dbReference type="Proteomes" id="UP000295793"/>
    </source>
</evidence>
<dbReference type="SUPFAM" id="SSF55781">
    <property type="entry name" value="GAF domain-like"/>
    <property type="match status" value="1"/>
</dbReference>
<dbReference type="Gene3D" id="3.30.450.40">
    <property type="match status" value="1"/>
</dbReference>